<keyword evidence="1" id="KW-0812">Transmembrane</keyword>
<keyword evidence="1" id="KW-1133">Transmembrane helix</keyword>
<dbReference type="AlphaFoldDB" id="A0A0E9MSE8"/>
<protein>
    <submittedName>
        <fullName evidence="2">Uncharacterized protein</fullName>
    </submittedName>
</protein>
<organism evidence="2 3">
    <name type="scientific">Sphingomonas changbaiensis NBRC 104936</name>
    <dbReference type="NCBI Taxonomy" id="1219043"/>
    <lineage>
        <taxon>Bacteria</taxon>
        <taxon>Pseudomonadati</taxon>
        <taxon>Pseudomonadota</taxon>
        <taxon>Alphaproteobacteria</taxon>
        <taxon>Sphingomonadales</taxon>
        <taxon>Sphingomonadaceae</taxon>
        <taxon>Sphingomonas</taxon>
    </lineage>
</organism>
<evidence type="ECO:0000313" key="2">
    <source>
        <dbReference type="EMBL" id="GAO40484.1"/>
    </source>
</evidence>
<sequence length="86" mass="9801">MIYDHGRFWVEQGPGERRLRYDLRSLHGMVFCLFAAGMFFCIGLTGGGVLRAAKFALFAFGWLYGMNMVLALIRVPLLIRRTVRAT</sequence>
<feature type="transmembrane region" description="Helical" evidence="1">
    <location>
        <begin position="26"/>
        <end position="49"/>
    </location>
</feature>
<proteinExistence type="predicted"/>
<reference evidence="2 3" key="1">
    <citation type="submission" date="2015-04" db="EMBL/GenBank/DDBJ databases">
        <title>Whole genome shotgun sequence of Sphingomonas changbaiensis NBRC 104936.</title>
        <authorList>
            <person name="Katano-Makiyama Y."/>
            <person name="Hosoyama A."/>
            <person name="Hashimoto M."/>
            <person name="Noguchi M."/>
            <person name="Tsuchikane K."/>
            <person name="Ohji S."/>
            <person name="Yamazoe A."/>
            <person name="Ichikawa N."/>
            <person name="Kimura A."/>
            <person name="Fujita N."/>
        </authorList>
    </citation>
    <scope>NUCLEOTIDE SEQUENCE [LARGE SCALE GENOMIC DNA]</scope>
    <source>
        <strain evidence="2 3">NBRC 104936</strain>
    </source>
</reference>
<gene>
    <name evidence="2" type="ORF">SCH01S_48_01450</name>
</gene>
<comment type="caution">
    <text evidence="2">The sequence shown here is derived from an EMBL/GenBank/DDBJ whole genome shotgun (WGS) entry which is preliminary data.</text>
</comment>
<evidence type="ECO:0000313" key="3">
    <source>
        <dbReference type="Proteomes" id="UP000033202"/>
    </source>
</evidence>
<keyword evidence="1" id="KW-0472">Membrane</keyword>
<keyword evidence="3" id="KW-1185">Reference proteome</keyword>
<evidence type="ECO:0000256" key="1">
    <source>
        <dbReference type="SAM" id="Phobius"/>
    </source>
</evidence>
<dbReference type="Proteomes" id="UP000033202">
    <property type="component" value="Unassembled WGS sequence"/>
</dbReference>
<feature type="transmembrane region" description="Helical" evidence="1">
    <location>
        <begin position="55"/>
        <end position="79"/>
    </location>
</feature>
<name>A0A0E9MSE8_9SPHN</name>
<dbReference type="EMBL" id="BBWU01000048">
    <property type="protein sequence ID" value="GAO40484.1"/>
    <property type="molecule type" value="Genomic_DNA"/>
</dbReference>
<accession>A0A0E9MSE8</accession>